<dbReference type="CDD" id="cd00293">
    <property type="entry name" value="USP-like"/>
    <property type="match status" value="1"/>
</dbReference>
<comment type="similarity">
    <text evidence="1">Belongs to the universal stress protein A family.</text>
</comment>
<dbReference type="PANTHER" id="PTHR46268">
    <property type="entry name" value="STRESS RESPONSE PROTEIN NHAX"/>
    <property type="match status" value="1"/>
</dbReference>
<keyword evidence="3" id="KW-0067">ATP-binding</keyword>
<dbReference type="EMBL" id="LJKE01000088">
    <property type="protein sequence ID" value="KZD57479.1"/>
    <property type="molecule type" value="Genomic_DNA"/>
</dbReference>
<gene>
    <name evidence="5" type="ORF">B4088_4893</name>
</gene>
<dbReference type="InterPro" id="IPR006016">
    <property type="entry name" value="UspA"/>
</dbReference>
<dbReference type="AlphaFoldDB" id="A0A164LTF5"/>
<evidence type="ECO:0000313" key="6">
    <source>
        <dbReference type="Proteomes" id="UP000076482"/>
    </source>
</evidence>
<dbReference type="GO" id="GO:0005524">
    <property type="term" value="F:ATP binding"/>
    <property type="evidence" value="ECO:0007669"/>
    <property type="project" value="UniProtKB-KW"/>
</dbReference>
<dbReference type="InterPro" id="IPR014729">
    <property type="entry name" value="Rossmann-like_a/b/a_fold"/>
</dbReference>
<evidence type="ECO:0000256" key="2">
    <source>
        <dbReference type="ARBA" id="ARBA00022741"/>
    </source>
</evidence>
<reference evidence="5 6" key="1">
    <citation type="submission" date="2015-09" db="EMBL/GenBank/DDBJ databases">
        <title>Bacillus cereus food isolates.</title>
        <authorList>
            <person name="Boekhorst J."/>
        </authorList>
    </citation>
    <scope>NUCLEOTIDE SEQUENCE [LARGE SCALE GENOMIC DNA]</scope>
    <source>
        <strain evidence="5 6">B4088</strain>
    </source>
</reference>
<dbReference type="InterPro" id="IPR006015">
    <property type="entry name" value="Universal_stress_UspA"/>
</dbReference>
<keyword evidence="2" id="KW-0547">Nucleotide-binding</keyword>
<evidence type="ECO:0000259" key="4">
    <source>
        <dbReference type="Pfam" id="PF00582"/>
    </source>
</evidence>
<accession>A0A164LTF5</accession>
<sequence length="140" mass="15549">MEKILFATDGSTYSEHAAKMTGEFLEAWPNATCIVLYVSAKENYAYDLAPEAVDRFEEELSSRIEKQIIEGVLSNWKERLLFSHQTGHPSRTICNVAQSEKVDLIVLGSHGRGAIDRALLGSVAHGVLHRSQIPVLIVKK</sequence>
<evidence type="ECO:0000256" key="1">
    <source>
        <dbReference type="ARBA" id="ARBA00008791"/>
    </source>
</evidence>
<organism evidence="5 6">
    <name type="scientific">Bacillus cereus</name>
    <dbReference type="NCBI Taxonomy" id="1396"/>
    <lineage>
        <taxon>Bacteria</taxon>
        <taxon>Bacillati</taxon>
        <taxon>Bacillota</taxon>
        <taxon>Bacilli</taxon>
        <taxon>Bacillales</taxon>
        <taxon>Bacillaceae</taxon>
        <taxon>Bacillus</taxon>
        <taxon>Bacillus cereus group</taxon>
    </lineage>
</organism>
<comment type="caution">
    <text evidence="5">The sequence shown here is derived from an EMBL/GenBank/DDBJ whole genome shotgun (WGS) entry which is preliminary data.</text>
</comment>
<dbReference type="SUPFAM" id="SSF52402">
    <property type="entry name" value="Adenine nucleotide alpha hydrolases-like"/>
    <property type="match status" value="1"/>
</dbReference>
<evidence type="ECO:0000313" key="5">
    <source>
        <dbReference type="EMBL" id="KZD57479.1"/>
    </source>
</evidence>
<dbReference type="Proteomes" id="UP000076482">
    <property type="component" value="Unassembled WGS sequence"/>
</dbReference>
<dbReference type="Pfam" id="PF00582">
    <property type="entry name" value="Usp"/>
    <property type="match status" value="1"/>
</dbReference>
<name>A0A164LTF5_BACCE</name>
<dbReference type="PANTHER" id="PTHR46268:SF27">
    <property type="entry name" value="UNIVERSAL STRESS PROTEIN RV2623"/>
    <property type="match status" value="1"/>
</dbReference>
<protein>
    <submittedName>
        <fullName evidence="5">Universal stress protein family</fullName>
    </submittedName>
</protein>
<dbReference type="PRINTS" id="PR01438">
    <property type="entry name" value="UNVRSLSTRESS"/>
</dbReference>
<dbReference type="Gene3D" id="3.40.50.620">
    <property type="entry name" value="HUPs"/>
    <property type="match status" value="1"/>
</dbReference>
<evidence type="ECO:0000256" key="3">
    <source>
        <dbReference type="ARBA" id="ARBA00022840"/>
    </source>
</evidence>
<feature type="domain" description="UspA" evidence="4">
    <location>
        <begin position="2"/>
        <end position="139"/>
    </location>
</feature>
<dbReference type="RefSeq" id="WP_063262616.1">
    <property type="nucleotide sequence ID" value="NZ_JBHVGI010000020.1"/>
</dbReference>
<dbReference type="PATRIC" id="fig|1396.535.peg.4728"/>
<proteinExistence type="inferred from homology"/>